<feature type="compositionally biased region" description="Basic residues" evidence="1">
    <location>
        <begin position="1"/>
        <end position="12"/>
    </location>
</feature>
<evidence type="ECO:0000313" key="2">
    <source>
        <dbReference type="EMBL" id="GIX78966.1"/>
    </source>
</evidence>
<dbReference type="AlphaFoldDB" id="A0AAV4N4G3"/>
<comment type="caution">
    <text evidence="2">The sequence shown here is derived from an EMBL/GenBank/DDBJ whole genome shotgun (WGS) entry which is preliminary data.</text>
</comment>
<organism evidence="2 3">
    <name type="scientific">Caerostris darwini</name>
    <dbReference type="NCBI Taxonomy" id="1538125"/>
    <lineage>
        <taxon>Eukaryota</taxon>
        <taxon>Metazoa</taxon>
        <taxon>Ecdysozoa</taxon>
        <taxon>Arthropoda</taxon>
        <taxon>Chelicerata</taxon>
        <taxon>Arachnida</taxon>
        <taxon>Araneae</taxon>
        <taxon>Araneomorphae</taxon>
        <taxon>Entelegynae</taxon>
        <taxon>Araneoidea</taxon>
        <taxon>Araneidae</taxon>
        <taxon>Caerostris</taxon>
    </lineage>
</organism>
<dbReference type="Proteomes" id="UP001054837">
    <property type="component" value="Unassembled WGS sequence"/>
</dbReference>
<reference evidence="2 3" key="1">
    <citation type="submission" date="2021-06" db="EMBL/GenBank/DDBJ databases">
        <title>Caerostris darwini draft genome.</title>
        <authorList>
            <person name="Kono N."/>
            <person name="Arakawa K."/>
        </authorList>
    </citation>
    <scope>NUCLEOTIDE SEQUENCE [LARGE SCALE GENOMIC DNA]</scope>
</reference>
<keyword evidence="3" id="KW-1185">Reference proteome</keyword>
<dbReference type="EMBL" id="BPLQ01001140">
    <property type="protein sequence ID" value="GIX78966.1"/>
    <property type="molecule type" value="Genomic_DNA"/>
</dbReference>
<gene>
    <name evidence="2" type="ORF">CDAR_286171</name>
</gene>
<evidence type="ECO:0000256" key="1">
    <source>
        <dbReference type="SAM" id="MobiDB-lite"/>
    </source>
</evidence>
<feature type="region of interest" description="Disordered" evidence="1">
    <location>
        <begin position="1"/>
        <end position="20"/>
    </location>
</feature>
<accession>A0AAV4N4G3</accession>
<proteinExistence type="predicted"/>
<name>A0AAV4N4G3_9ARAC</name>
<evidence type="ECO:0000313" key="3">
    <source>
        <dbReference type="Proteomes" id="UP001054837"/>
    </source>
</evidence>
<sequence length="134" mass="15153">MLPSHFSKRKTHAPTLLPNISQENAQEKLSKFLEGPSFLGANKIRPSLKNIYEKLGRYATHYRLWSSQHGRRSSLRVIESPIIRRYNGRLNRSPPLLICIQFSERESFEGTGGGATKEGGKVAGVYLMDRVIGR</sequence>
<protein>
    <submittedName>
        <fullName evidence="2">Uncharacterized protein</fullName>
    </submittedName>
</protein>